<dbReference type="GO" id="GO:0009706">
    <property type="term" value="C:chloroplast inner membrane"/>
    <property type="evidence" value="ECO:0007669"/>
    <property type="project" value="UniProtKB-SubCell"/>
</dbReference>
<protein>
    <recommendedName>
        <fullName evidence="4 9">Protein TIC 214</fullName>
    </recommendedName>
    <alternativeName>
        <fullName evidence="8 9">Translocon at the inner envelope membrane of chloroplasts 214</fullName>
    </alternativeName>
</protein>
<dbReference type="EMBL" id="MN614129">
    <property type="protein sequence ID" value="QIQ22866.1"/>
    <property type="molecule type" value="Genomic_DNA"/>
</dbReference>
<feature type="transmembrane region" description="Helical" evidence="9">
    <location>
        <begin position="124"/>
        <end position="144"/>
    </location>
</feature>
<keyword evidence="9" id="KW-0813">Transport</keyword>
<gene>
    <name evidence="11" type="primary">ycf1</name>
    <name evidence="9" type="synonym">TIC214</name>
</gene>
<name>A0A6G9IFN8_9LAMI</name>
<keyword evidence="9" id="KW-0472">Membrane</keyword>
<comment type="subunit">
    <text evidence="3 9">Part of the Tic complex.</text>
</comment>
<feature type="transmembrane region" description="Helical" evidence="9">
    <location>
        <begin position="164"/>
        <end position="192"/>
    </location>
</feature>
<evidence type="ECO:0000256" key="9">
    <source>
        <dbReference type="RuleBase" id="RU364085"/>
    </source>
</evidence>
<dbReference type="PANTHER" id="PTHR33163">
    <property type="entry name" value="PROTEIN TIC 214-RELATED"/>
    <property type="match status" value="1"/>
</dbReference>
<feature type="transmembrane region" description="Helical" evidence="9">
    <location>
        <begin position="212"/>
        <end position="229"/>
    </location>
</feature>
<keyword evidence="9 11" id="KW-0150">Chloroplast</keyword>
<evidence type="ECO:0000256" key="8">
    <source>
        <dbReference type="ARBA" id="ARBA00029978"/>
    </source>
</evidence>
<dbReference type="PANTHER" id="PTHR33163:SF40">
    <property type="entry name" value="PROTEIN TIC 214"/>
    <property type="match status" value="1"/>
</dbReference>
<evidence type="ECO:0000313" key="11">
    <source>
        <dbReference type="EMBL" id="QIQ22866.1"/>
    </source>
</evidence>
<feature type="transmembrane region" description="Helical" evidence="9">
    <location>
        <begin position="58"/>
        <end position="78"/>
    </location>
</feature>
<reference evidence="11" key="2">
    <citation type="submission" date="2020-04" db="EMBL/GenBank/DDBJ databases">
        <title>CPGAVAS2: an Intergrated Plastome Annotator and Analyzer.</title>
        <authorList>
            <person name="Cpgavas W."/>
        </authorList>
    </citation>
    <scope>NUCLEOTIDE SEQUENCE</scope>
</reference>
<dbReference type="GO" id="GO:0015031">
    <property type="term" value="P:protein transport"/>
    <property type="evidence" value="ECO:0007669"/>
    <property type="project" value="UniProtKB-KW"/>
</dbReference>
<comment type="function">
    <text evidence="9">Involved in protein precursor import into chloroplasts. May be part of an intermediate translocation complex acting as a protein-conducting channel at the inner envelope.</text>
</comment>
<evidence type="ECO:0000256" key="4">
    <source>
        <dbReference type="ARBA" id="ARBA00016640"/>
    </source>
</evidence>
<geneLocation type="chloroplast" evidence="11"/>
<keyword evidence="9" id="KW-1001">Plastid inner membrane</keyword>
<feature type="transmembrane region" description="Helical" evidence="9">
    <location>
        <begin position="84"/>
        <end position="104"/>
    </location>
</feature>
<feature type="compositionally biased region" description="Basic and acidic residues" evidence="10">
    <location>
        <begin position="269"/>
        <end position="278"/>
    </location>
</feature>
<keyword evidence="6 9" id="KW-0653">Protein transport</keyword>
<evidence type="ECO:0000256" key="2">
    <source>
        <dbReference type="ARBA" id="ARBA00009956"/>
    </source>
</evidence>
<evidence type="ECO:0000256" key="1">
    <source>
        <dbReference type="ARBA" id="ARBA00004446"/>
    </source>
</evidence>
<keyword evidence="5 9" id="KW-0812">Transmembrane</keyword>
<keyword evidence="7 9" id="KW-1133">Transmembrane helix</keyword>
<dbReference type="InterPro" id="IPR008896">
    <property type="entry name" value="TIC214"/>
</dbReference>
<proteinExistence type="inferred from homology"/>
<dbReference type="Pfam" id="PF05758">
    <property type="entry name" value="Ycf1"/>
    <property type="match status" value="1"/>
</dbReference>
<reference evidence="11" key="1">
    <citation type="submission" date="2019-10" db="EMBL/GenBank/DDBJ databases">
        <authorList>
            <person name="Xu W."/>
        </authorList>
    </citation>
    <scope>NUCLEOTIDE SEQUENCE</scope>
</reference>
<sequence length="1839" mass="220008">MLFPFFILGNLISLCMKIINSVVVVGLYYGFMTTFSIGPSYLFLLRAQVMEEGTEKKVSATTGFIMGQLMMFISIYYAPMFLALGRPHTITVLALPYLLFQFFWNNHKYFFDYETTTRNSVHNFSIQCVFLDNLIFQLFNHFILPSSMLVRLVNIYMFRCNNKMLFVTSSFVGWLIGHILFMKWLELVLVWIRQNHSIRSNKYLISELINSMARIFSILLFITCVYYLGRIPSPIFTKKLKEIPKTTQRVESEQEGDVEIETVSKMKVTKQEQERSTEEYPSPYPFSEEKADQNKIDEMEEIRVNGKEDEFHLRFKEKSYKKRPIFEEFYLMNVNKNHDNSRLKIFDKKTENENKDPFFLEKPLVNLLFDSKRWNQPFRYIKNTYFDGTVKNEMSQYFFNICKSDGKERMSFTYLPSLSFFFEMIKRRISPSTLEKISPNNKLSSPWLYTNKQKGKGFNDELLNRIEALDKKFISLNILETRTRLCNDDYTKEYLSKRYDPFLNRSYRKTIYKNFSSPILKKTLIENFIEKLGINRIHGILLSDTYYQEFEQKIKKFDKKSLSTEIVDFLTFISRVVRKSGSIDLNWKVLSLFSEERIRTIFLKYLLTQIVTDANDQKIIRKSTRIKEISKKVLRWSYKLITESEQQLGEYYANAPVDHQIRSRKGKAVVIFTANKDNTDTNTDTNNQTDTDEASLIHYSQQSDFRRGIIKGSMRSQRRKIVILELFQANAHSPLFLDRIKKKFFFYFDISELIKFIFRNWIGKGKAFQILEHTEEQTKTEEKKEKNKRGENARIKIAETWDIIPLTQVIRGCMLLTQSVFRKYIILPSFIIVKNIGRILLFQLPEWSEDFQEWDREVHIKCTYNGVPLSETEFPKNWLTDGIQIKILFPFCLKPWNKSKLGFYQKDLMKNKKQKNDFCFLTVWGMETELPFGSPRKRLSFFKPIFTELKKEIEKLKKKYFRVLIVFKGKTKLFRKLSKVNPILLFQLRKIEIYESRELKQEKDSSNQIIQGKPLWSKIPSPSCTNPSFIEKKIMDLSGRTSTILNQIKKISKEKKKVTPRINNLINANIKNSNAKRFEKWQIFKRKNVRIICKFPFFFKFFIKRMYTRMYTNIFLSSINILKTNTELFLNLRNKIKIIDKSIYNNEGKQEIINTKKKNTTLFISKSLNNISHSKTNSHIFYNLNLSYVSQAYVFYKLSQIQVSNSYKLKSVLHYGEIPFFLKPEIKDYFETRGVVHSKLGNKKFPNYEMNQWKNWLRGHYHNQYNLSQIKWSKLITEKWRNTVHQHHITKKEFLSKRHSYEKDQLIDPKKQNKFEIYSLSNQKENFQKDSRYDLLSYKFLNYENKMEYFFYRPSFQGDKNQGISYTFKETFFDMLRNIPINNYLNNNLGKDDTLYMEKVANRKYFDWEILDLYLRQKVDIETSIMINTNTNTNRKKNTQILIKNSQIIYKKDIFYLRVPEKNSLNSLKGFFDWMRVNEKMLKHPISNLESWFFPEFLLLLNAYKIKPWFIPSKLLLLNLNRNENSGKKKINEKKNGSCLIASDKKYQNKKEKEPANREDFESALSQQKDIENNYVRSDTKKEKNKKQDKNKMGAELYLFLKRYLLFQLRWNDTLNKKMIKNIKVYCLLLRLIDPRKIVISSIHKKEVSLDIMLIQKNLTFPELMKKGMLIIEPIRLSGKKDGQFIMYQTISISLIHKRKYKTNQKYQDKKYVSKNYFDKTISTHQKIIENRDQKCLDLLVPENILSFRRRRKLRILICFNSKNRIDKNPVFWKEKNIKNNSQVSPDNKNFDIEKNQLMKFTLFIWPNYRLEDLACMNRCWFDTNNGSCFSMLRVHLYP</sequence>
<organism evidence="11">
    <name type="scientific">Cistanche sinensis</name>
    <dbReference type="NCBI Taxonomy" id="241807"/>
    <lineage>
        <taxon>Eukaryota</taxon>
        <taxon>Viridiplantae</taxon>
        <taxon>Streptophyta</taxon>
        <taxon>Embryophyta</taxon>
        <taxon>Tracheophyta</taxon>
        <taxon>Spermatophyta</taxon>
        <taxon>Magnoliopsida</taxon>
        <taxon>eudicotyledons</taxon>
        <taxon>Gunneridae</taxon>
        <taxon>Pentapetalae</taxon>
        <taxon>asterids</taxon>
        <taxon>lamiids</taxon>
        <taxon>Lamiales</taxon>
        <taxon>Orobanchaceae</taxon>
        <taxon>Orobancheae</taxon>
        <taxon>Cistanche</taxon>
    </lineage>
</organism>
<evidence type="ECO:0000256" key="7">
    <source>
        <dbReference type="ARBA" id="ARBA00022989"/>
    </source>
</evidence>
<accession>A0A6G9IFN8</accession>
<feature type="transmembrane region" description="Helical" evidence="9">
    <location>
        <begin position="27"/>
        <end position="46"/>
    </location>
</feature>
<comment type="similarity">
    <text evidence="2 9">Belongs to the TIC214 family.</text>
</comment>
<feature type="region of interest" description="Disordered" evidence="10">
    <location>
        <begin position="267"/>
        <end position="291"/>
    </location>
</feature>
<evidence type="ECO:0000256" key="10">
    <source>
        <dbReference type="SAM" id="MobiDB-lite"/>
    </source>
</evidence>
<keyword evidence="9 11" id="KW-0934">Plastid</keyword>
<evidence type="ECO:0000256" key="6">
    <source>
        <dbReference type="ARBA" id="ARBA00022927"/>
    </source>
</evidence>
<evidence type="ECO:0000256" key="5">
    <source>
        <dbReference type="ARBA" id="ARBA00022692"/>
    </source>
</evidence>
<comment type="subcellular location">
    <subcellularLocation>
        <location evidence="1">Plastid membrane</location>
        <topology evidence="1">Multi-pass membrane protein</topology>
    </subcellularLocation>
    <subcellularLocation>
        <location evidence="9">Plastid</location>
        <location evidence="9">Chloroplast inner membrane</location>
    </subcellularLocation>
</comment>
<evidence type="ECO:0000256" key="3">
    <source>
        <dbReference type="ARBA" id="ARBA00011510"/>
    </source>
</evidence>